<comment type="caution">
    <text evidence="9">The sequence shown here is derived from an EMBL/GenBank/DDBJ whole genome shotgun (WGS) entry which is preliminary data.</text>
</comment>
<dbReference type="Pfam" id="PF01435">
    <property type="entry name" value="Peptidase_M48"/>
    <property type="match status" value="1"/>
</dbReference>
<evidence type="ECO:0000256" key="5">
    <source>
        <dbReference type="ARBA" id="ARBA00022833"/>
    </source>
</evidence>
<feature type="transmembrane region" description="Helical" evidence="7">
    <location>
        <begin position="16"/>
        <end position="36"/>
    </location>
</feature>
<reference evidence="9" key="1">
    <citation type="journal article" date="2014" name="Front. Microbiol.">
        <title>High frequency of phylogenetically diverse reductive dehalogenase-homologous genes in deep subseafloor sedimentary metagenomes.</title>
        <authorList>
            <person name="Kawai M."/>
            <person name="Futagami T."/>
            <person name="Toyoda A."/>
            <person name="Takaki Y."/>
            <person name="Nishi S."/>
            <person name="Hori S."/>
            <person name="Arai W."/>
            <person name="Tsubouchi T."/>
            <person name="Morono Y."/>
            <person name="Uchiyama I."/>
            <person name="Ito T."/>
            <person name="Fujiyama A."/>
            <person name="Inagaki F."/>
            <person name="Takami H."/>
        </authorList>
    </citation>
    <scope>NUCLEOTIDE SEQUENCE</scope>
    <source>
        <strain evidence="9">Expedition CK06-06</strain>
    </source>
</reference>
<evidence type="ECO:0000256" key="1">
    <source>
        <dbReference type="ARBA" id="ARBA00001947"/>
    </source>
</evidence>
<evidence type="ECO:0000313" key="9">
    <source>
        <dbReference type="EMBL" id="GAH46045.1"/>
    </source>
</evidence>
<dbReference type="GO" id="GO:0006508">
    <property type="term" value="P:proteolysis"/>
    <property type="evidence" value="ECO:0007669"/>
    <property type="project" value="UniProtKB-KW"/>
</dbReference>
<gene>
    <name evidence="9" type="ORF">S03H2_14853</name>
</gene>
<keyword evidence="3" id="KW-0479">Metal-binding</keyword>
<keyword evidence="6" id="KW-0482">Metalloprotease</keyword>
<feature type="non-terminal residue" evidence="9">
    <location>
        <position position="1"/>
    </location>
</feature>
<keyword evidence="2" id="KW-0645">Protease</keyword>
<keyword evidence="5" id="KW-0862">Zinc</keyword>
<dbReference type="InterPro" id="IPR001915">
    <property type="entry name" value="Peptidase_M48"/>
</dbReference>
<dbReference type="GO" id="GO:0004222">
    <property type="term" value="F:metalloendopeptidase activity"/>
    <property type="evidence" value="ECO:0007669"/>
    <property type="project" value="InterPro"/>
</dbReference>
<dbReference type="AlphaFoldDB" id="X1GMI8"/>
<dbReference type="EMBL" id="BARU01007547">
    <property type="protein sequence ID" value="GAH46045.1"/>
    <property type="molecule type" value="Genomic_DNA"/>
</dbReference>
<evidence type="ECO:0000256" key="2">
    <source>
        <dbReference type="ARBA" id="ARBA00022670"/>
    </source>
</evidence>
<evidence type="ECO:0000259" key="8">
    <source>
        <dbReference type="Pfam" id="PF01435"/>
    </source>
</evidence>
<keyword evidence="7" id="KW-0472">Membrane</keyword>
<protein>
    <recommendedName>
        <fullName evidence="8">Peptidase M48 domain-containing protein</fullName>
    </recommendedName>
</protein>
<comment type="cofactor">
    <cofactor evidence="1">
        <name>Zn(2+)</name>
        <dbReference type="ChEBI" id="CHEBI:29105"/>
    </cofactor>
</comment>
<sequence>FERGLSFFGFDRIYDIAAFALLALILMLMGLLFMPIQNGYMRHLEKQADIFAIEQQEDPQSFSSAMTKLANQNLIDPSPSRCVELLFYDHPPISRRLRYAGTKKNQ</sequence>
<keyword evidence="7" id="KW-0812">Transmembrane</keyword>
<evidence type="ECO:0000256" key="6">
    <source>
        <dbReference type="ARBA" id="ARBA00023049"/>
    </source>
</evidence>
<keyword evidence="4" id="KW-0378">Hydrolase</keyword>
<evidence type="ECO:0000256" key="4">
    <source>
        <dbReference type="ARBA" id="ARBA00022801"/>
    </source>
</evidence>
<proteinExistence type="predicted"/>
<dbReference type="GO" id="GO:0046872">
    <property type="term" value="F:metal ion binding"/>
    <property type="evidence" value="ECO:0007669"/>
    <property type="project" value="UniProtKB-KW"/>
</dbReference>
<keyword evidence="7" id="KW-1133">Transmembrane helix</keyword>
<evidence type="ECO:0000256" key="7">
    <source>
        <dbReference type="SAM" id="Phobius"/>
    </source>
</evidence>
<evidence type="ECO:0000256" key="3">
    <source>
        <dbReference type="ARBA" id="ARBA00022723"/>
    </source>
</evidence>
<feature type="domain" description="Peptidase M48" evidence="8">
    <location>
        <begin position="18"/>
        <end position="98"/>
    </location>
</feature>
<name>X1GMI8_9ZZZZ</name>
<organism evidence="9">
    <name type="scientific">marine sediment metagenome</name>
    <dbReference type="NCBI Taxonomy" id="412755"/>
    <lineage>
        <taxon>unclassified sequences</taxon>
        <taxon>metagenomes</taxon>
        <taxon>ecological metagenomes</taxon>
    </lineage>
</organism>
<accession>X1GMI8</accession>